<dbReference type="AlphaFoldDB" id="A0A182UPF8"/>
<protein>
    <submittedName>
        <fullName evidence="1">Uncharacterized protein</fullName>
    </submittedName>
</protein>
<reference evidence="1" key="1">
    <citation type="submission" date="2020-05" db="UniProtKB">
        <authorList>
            <consortium name="EnsemblMetazoa"/>
        </authorList>
    </citation>
    <scope>IDENTIFICATION</scope>
    <source>
        <strain evidence="1">MAF</strain>
    </source>
</reference>
<name>A0A182UPF8_ANOME</name>
<dbReference type="Proteomes" id="UP000075903">
    <property type="component" value="Unassembled WGS sequence"/>
</dbReference>
<evidence type="ECO:0000313" key="1">
    <source>
        <dbReference type="EnsemblMetazoa" id="AMEM001388-PA"/>
    </source>
</evidence>
<keyword evidence="2" id="KW-1185">Reference proteome</keyword>
<accession>A0A182UPF8</accession>
<dbReference type="EnsemblMetazoa" id="AMEM001388-RA">
    <property type="protein sequence ID" value="AMEM001388-PA"/>
    <property type="gene ID" value="AMEM001388"/>
</dbReference>
<organism evidence="1 2">
    <name type="scientific">Anopheles merus</name>
    <name type="common">Mosquito</name>
    <dbReference type="NCBI Taxonomy" id="30066"/>
    <lineage>
        <taxon>Eukaryota</taxon>
        <taxon>Metazoa</taxon>
        <taxon>Ecdysozoa</taxon>
        <taxon>Arthropoda</taxon>
        <taxon>Hexapoda</taxon>
        <taxon>Insecta</taxon>
        <taxon>Pterygota</taxon>
        <taxon>Neoptera</taxon>
        <taxon>Endopterygota</taxon>
        <taxon>Diptera</taxon>
        <taxon>Nematocera</taxon>
        <taxon>Culicoidea</taxon>
        <taxon>Culicidae</taxon>
        <taxon>Anophelinae</taxon>
        <taxon>Anopheles</taxon>
    </lineage>
</organism>
<evidence type="ECO:0000313" key="2">
    <source>
        <dbReference type="Proteomes" id="UP000075903"/>
    </source>
</evidence>
<proteinExistence type="predicted"/>
<dbReference type="VEuPathDB" id="VectorBase:AMEM001388"/>
<sequence length="223" mass="23879">MDHFRLPAGAGIAGRRKEAAAAAPTGKNVQNRSLFHQQPEPTRAHHRHYRRPNKAVCLSVPFLRPLPFSAVAEDWPDPAVTVPLLPPLLVTVPPFDAFGPAPDTDECCCCSLRCPNAECFSLPLLLLLLDRIETVAADDPDEAGDDVRPAGDRTETRFLFTKRDGLPGNLDLPMVVELVGCGLEDGCGCVRAPTCCTFLSAATTAGGGPWGCRAAAMCGRKLH</sequence>